<feature type="binding site" evidence="3">
    <location>
        <position position="118"/>
    </location>
    <ligand>
        <name>Zn(2+)</name>
        <dbReference type="ChEBI" id="CHEBI:29105"/>
    </ligand>
</feature>
<organism evidence="6 7">
    <name type="scientific">Amphritea pacifica</name>
    <dbReference type="NCBI Taxonomy" id="2811233"/>
    <lineage>
        <taxon>Bacteria</taxon>
        <taxon>Pseudomonadati</taxon>
        <taxon>Pseudomonadota</taxon>
        <taxon>Gammaproteobacteria</taxon>
        <taxon>Oceanospirillales</taxon>
        <taxon>Oceanospirillaceae</taxon>
        <taxon>Amphritea</taxon>
    </lineage>
</organism>
<feature type="binding site" evidence="3">
    <location>
        <position position="223"/>
    </location>
    <ligand>
        <name>NAD(+)</name>
        <dbReference type="ChEBI" id="CHEBI:57540"/>
    </ligand>
</feature>
<evidence type="ECO:0000313" key="7">
    <source>
        <dbReference type="Proteomes" id="UP000760472"/>
    </source>
</evidence>
<feature type="binding site" evidence="3">
    <location>
        <begin position="92"/>
        <end position="95"/>
    </location>
    <ligand>
        <name>NAD(+)</name>
        <dbReference type="ChEBI" id="CHEBI:57540"/>
    </ligand>
</feature>
<dbReference type="InterPro" id="IPR026590">
    <property type="entry name" value="Ssirtuin_cat_dom"/>
</dbReference>
<comment type="domain">
    <text evidence="3">2 residues (Tyr-55 and Arg-58) present in a large hydrophobic pocket are probably involved in substrate specificity. They are important for desuccinylation activity, but dispensable for deacetylation activity.</text>
</comment>
<dbReference type="InterPro" id="IPR029035">
    <property type="entry name" value="DHS-like_NAD/FAD-binding_dom"/>
</dbReference>
<evidence type="ECO:0000256" key="1">
    <source>
        <dbReference type="ARBA" id="ARBA00022679"/>
    </source>
</evidence>
<feature type="binding site" evidence="3">
    <location>
        <begin position="11"/>
        <end position="30"/>
    </location>
    <ligand>
        <name>NAD(+)</name>
        <dbReference type="ChEBI" id="CHEBI:57540"/>
    </ligand>
</feature>
<dbReference type="PANTHER" id="PTHR11085">
    <property type="entry name" value="NAD-DEPENDENT PROTEIN DEACYLASE SIRTUIN-5, MITOCHONDRIAL-RELATED"/>
    <property type="match status" value="1"/>
</dbReference>
<evidence type="ECO:0000259" key="5">
    <source>
        <dbReference type="PROSITE" id="PS50305"/>
    </source>
</evidence>
<keyword evidence="7" id="KW-1185">Reference proteome</keyword>
<dbReference type="InterPro" id="IPR003000">
    <property type="entry name" value="Sirtuin"/>
</dbReference>
<dbReference type="CDD" id="cd01412">
    <property type="entry name" value="SIRT5_Af1_CobB"/>
    <property type="match status" value="1"/>
</dbReference>
<dbReference type="Gene3D" id="3.40.50.1220">
    <property type="entry name" value="TPP-binding domain"/>
    <property type="match status" value="1"/>
</dbReference>
<dbReference type="HAMAP" id="MF_01121">
    <property type="entry name" value="Sirtuin_ClassIII"/>
    <property type="match status" value="1"/>
</dbReference>
<evidence type="ECO:0000256" key="3">
    <source>
        <dbReference type="HAMAP-Rule" id="MF_01121"/>
    </source>
</evidence>
<accession>A0ABS2W673</accession>
<feature type="binding site" evidence="3">
    <location>
        <position position="58"/>
    </location>
    <ligand>
        <name>substrate</name>
    </ligand>
</feature>
<name>A0ABS2W673_9GAMM</name>
<evidence type="ECO:0000256" key="4">
    <source>
        <dbReference type="PROSITE-ProRule" id="PRU00236"/>
    </source>
</evidence>
<dbReference type="NCBIfam" id="NF001755">
    <property type="entry name" value="PRK00481.1-5"/>
    <property type="match status" value="1"/>
</dbReference>
<feature type="binding site" evidence="3">
    <location>
        <begin position="205"/>
        <end position="207"/>
    </location>
    <ligand>
        <name>NAD(+)</name>
        <dbReference type="ChEBI" id="CHEBI:57540"/>
    </ligand>
</feature>
<keyword evidence="3" id="KW-0963">Cytoplasm</keyword>
<comment type="catalytic activity">
    <reaction evidence="3">
        <text>N(6)-acetyl-L-lysyl-[protein] + NAD(+) + H2O = 2''-O-acetyl-ADP-D-ribose + nicotinamide + L-lysyl-[protein]</text>
        <dbReference type="Rhea" id="RHEA:43636"/>
        <dbReference type="Rhea" id="RHEA-COMP:9752"/>
        <dbReference type="Rhea" id="RHEA-COMP:10731"/>
        <dbReference type="ChEBI" id="CHEBI:15377"/>
        <dbReference type="ChEBI" id="CHEBI:17154"/>
        <dbReference type="ChEBI" id="CHEBI:29969"/>
        <dbReference type="ChEBI" id="CHEBI:57540"/>
        <dbReference type="ChEBI" id="CHEBI:61930"/>
        <dbReference type="ChEBI" id="CHEBI:83767"/>
        <dbReference type="EC" id="2.3.1.286"/>
    </reaction>
</comment>
<dbReference type="EC" id="2.3.1.286" evidence="3"/>
<dbReference type="Gene3D" id="3.30.1600.10">
    <property type="entry name" value="SIR2/SIRT2 'Small Domain"/>
    <property type="match status" value="1"/>
</dbReference>
<feature type="domain" description="Deacetylase sirtuin-type" evidence="5">
    <location>
        <begin position="1"/>
        <end position="237"/>
    </location>
</feature>
<evidence type="ECO:0000256" key="2">
    <source>
        <dbReference type="ARBA" id="ARBA00023027"/>
    </source>
</evidence>
<dbReference type="EMBL" id="JAFFZP010000009">
    <property type="protein sequence ID" value="MBN0987211.1"/>
    <property type="molecule type" value="Genomic_DNA"/>
</dbReference>
<dbReference type="Proteomes" id="UP000760472">
    <property type="component" value="Unassembled WGS sequence"/>
</dbReference>
<dbReference type="InterPro" id="IPR050134">
    <property type="entry name" value="NAD-dep_sirtuin_deacylases"/>
</dbReference>
<dbReference type="SUPFAM" id="SSF52467">
    <property type="entry name" value="DHS-like NAD/FAD-binding domain"/>
    <property type="match status" value="1"/>
</dbReference>
<comment type="similarity">
    <text evidence="3">Belongs to the sirtuin family. Class III subfamily.</text>
</comment>
<comment type="catalytic activity">
    <reaction evidence="3">
        <text>N(6)-succinyl-L-lysyl-[protein] + NAD(+) + H2O = 2''-O-succinyl-ADP-D-ribose + nicotinamide + L-lysyl-[protein]</text>
        <dbReference type="Rhea" id="RHEA:47668"/>
        <dbReference type="Rhea" id="RHEA-COMP:9752"/>
        <dbReference type="Rhea" id="RHEA-COMP:11877"/>
        <dbReference type="ChEBI" id="CHEBI:15377"/>
        <dbReference type="ChEBI" id="CHEBI:17154"/>
        <dbReference type="ChEBI" id="CHEBI:29969"/>
        <dbReference type="ChEBI" id="CHEBI:57540"/>
        <dbReference type="ChEBI" id="CHEBI:87830"/>
        <dbReference type="ChEBI" id="CHEBI:87832"/>
    </reaction>
</comment>
<dbReference type="InterPro" id="IPR026591">
    <property type="entry name" value="Sirtuin_cat_small_dom_sf"/>
</dbReference>
<feature type="binding site" evidence="3">
    <location>
        <position position="55"/>
    </location>
    <ligand>
        <name>substrate</name>
    </ligand>
</feature>
<protein>
    <recommendedName>
        <fullName evidence="3">NAD-dependent protein deacylase</fullName>
        <ecNumber evidence="3">2.3.1.286</ecNumber>
    </recommendedName>
    <alternativeName>
        <fullName evidence="3">Regulatory protein SIR2 homolog</fullName>
    </alternativeName>
</protein>
<comment type="subcellular location">
    <subcellularLocation>
        <location evidence="3">Cytoplasm</location>
    </subcellularLocation>
</comment>
<evidence type="ECO:0000313" key="6">
    <source>
        <dbReference type="EMBL" id="MBN0987211.1"/>
    </source>
</evidence>
<dbReference type="PROSITE" id="PS50305">
    <property type="entry name" value="SIRTUIN"/>
    <property type="match status" value="1"/>
</dbReference>
<dbReference type="RefSeq" id="WP_205213302.1">
    <property type="nucleotide sequence ID" value="NZ_JAFFZP010000009.1"/>
</dbReference>
<comment type="function">
    <text evidence="3">NAD-dependent lysine deacetylase and desuccinylase that specifically removes acetyl and succinyl groups on target proteins. Modulates the activities of several proteins which are inactive in their acylated form.</text>
</comment>
<feature type="binding site" evidence="3">
    <location>
        <position position="137"/>
    </location>
    <ligand>
        <name>Zn(2+)</name>
        <dbReference type="ChEBI" id="CHEBI:29105"/>
    </ligand>
</feature>
<keyword evidence="1" id="KW-0808">Transferase</keyword>
<comment type="caution">
    <text evidence="6">The sequence shown here is derived from an EMBL/GenBank/DDBJ whole genome shotgun (WGS) entry which is preliminary data.</text>
</comment>
<dbReference type="InterPro" id="IPR027546">
    <property type="entry name" value="Sirtuin_class_III"/>
</dbReference>
<dbReference type="PANTHER" id="PTHR11085:SF4">
    <property type="entry name" value="NAD-DEPENDENT PROTEIN DEACYLASE"/>
    <property type="match status" value="1"/>
</dbReference>
<keyword evidence="3" id="KW-0479">Metal-binding</keyword>
<proteinExistence type="inferred from homology"/>
<comment type="cofactor">
    <cofactor evidence="3">
        <name>Zn(2+)</name>
        <dbReference type="ChEBI" id="CHEBI:29105"/>
    </cofactor>
    <text evidence="3">Binds 1 zinc ion per subunit.</text>
</comment>
<feature type="binding site" evidence="3">
    <location>
        <begin position="179"/>
        <end position="181"/>
    </location>
    <ligand>
        <name>NAD(+)</name>
        <dbReference type="ChEBI" id="CHEBI:57540"/>
    </ligand>
</feature>
<sequence length="237" mass="26259">MQYQNIVILTGAGISAESGIRTFRAADGLWENHRIEDVATPEAFARNPELVHQFYNQRREQLLLPDIGPNPAHLALAKLEQNFKGALLLVTQNIDNLHERAGSRNLIHMHGELLNLRCTTSGQVFTHHKPVGPDARCGCCGQMGTLRPDIVWFGEMPMPMQMELIYDALESCDLFISIGTSGHVYPAAGFVEVANRVGAETVEINLEPSKKQSAFDRHIYGPASREVPLFVESLISS</sequence>
<reference evidence="6 7" key="1">
    <citation type="submission" date="2021-02" db="EMBL/GenBank/DDBJ databases">
        <title>A novel species of genus Amphritea isolated from a fishpond in China.</title>
        <authorList>
            <person name="Lu H."/>
        </authorList>
    </citation>
    <scope>NUCLEOTIDE SEQUENCE [LARGE SCALE GENOMIC DNA]</scope>
    <source>
        <strain evidence="6 7">RP18W</strain>
    </source>
</reference>
<feature type="active site" description="Proton acceptor" evidence="3">
    <location>
        <position position="110"/>
    </location>
</feature>
<keyword evidence="2 3" id="KW-0520">NAD</keyword>
<gene>
    <name evidence="3 6" type="primary">cobB</name>
    <name evidence="6" type="ORF">JW498_07570</name>
</gene>
<keyword evidence="3" id="KW-0862">Zinc</keyword>
<comment type="caution">
    <text evidence="3 4">Lacks conserved residue(s) required for the propagation of feature annotation.</text>
</comment>
<dbReference type="Pfam" id="PF02146">
    <property type="entry name" value="SIR2"/>
    <property type="match status" value="1"/>
</dbReference>